<evidence type="ECO:0000313" key="3">
    <source>
        <dbReference type="Proteomes" id="UP001057455"/>
    </source>
</evidence>
<accession>A0A9W5TAP5</accession>
<name>A0A9W5TAP5_BABOV</name>
<dbReference type="EMBL" id="BLIY01000015">
    <property type="protein sequence ID" value="GFE54368.1"/>
    <property type="molecule type" value="Genomic_DNA"/>
</dbReference>
<reference evidence="2" key="1">
    <citation type="submission" date="2019-12" db="EMBL/GenBank/DDBJ databases">
        <title>Genome sequence of Babesia ovis.</title>
        <authorList>
            <person name="Yamagishi J."/>
            <person name="Sevinc F."/>
            <person name="Xuan X."/>
        </authorList>
    </citation>
    <scope>NUCLEOTIDE SEQUENCE</scope>
    <source>
        <strain evidence="2">Selcuk</strain>
    </source>
</reference>
<evidence type="ECO:0000256" key="1">
    <source>
        <dbReference type="SAM" id="MobiDB-lite"/>
    </source>
</evidence>
<dbReference type="Proteomes" id="UP001057455">
    <property type="component" value="Unassembled WGS sequence"/>
</dbReference>
<protein>
    <submittedName>
        <fullName evidence="2">Uncharacterized protein</fullName>
    </submittedName>
</protein>
<keyword evidence="3" id="KW-1185">Reference proteome</keyword>
<feature type="region of interest" description="Disordered" evidence="1">
    <location>
        <begin position="1"/>
        <end position="127"/>
    </location>
</feature>
<feature type="compositionally biased region" description="Polar residues" evidence="1">
    <location>
        <begin position="103"/>
        <end position="113"/>
    </location>
</feature>
<feature type="compositionally biased region" description="Low complexity" evidence="1">
    <location>
        <begin position="29"/>
        <end position="46"/>
    </location>
</feature>
<feature type="compositionally biased region" description="Polar residues" evidence="1">
    <location>
        <begin position="81"/>
        <end position="93"/>
    </location>
</feature>
<dbReference type="OrthoDB" id="366401at2759"/>
<proteinExistence type="predicted"/>
<dbReference type="AlphaFoldDB" id="A0A9W5TAP5"/>
<organism evidence="2 3">
    <name type="scientific">Babesia ovis</name>
    <dbReference type="NCBI Taxonomy" id="5869"/>
    <lineage>
        <taxon>Eukaryota</taxon>
        <taxon>Sar</taxon>
        <taxon>Alveolata</taxon>
        <taxon>Apicomplexa</taxon>
        <taxon>Aconoidasida</taxon>
        <taxon>Piroplasmida</taxon>
        <taxon>Babesiidae</taxon>
        <taxon>Babesia</taxon>
    </lineage>
</organism>
<comment type="caution">
    <text evidence="2">The sequence shown here is derived from an EMBL/GenBank/DDBJ whole genome shotgun (WGS) entry which is preliminary data.</text>
</comment>
<sequence>MDSGGLVPNLAGSVGNGQRSSKRKSRFDSPSPLSNATSTTLASSDTSADKPSQFMHPHRGYIPGPTVSGFVMPPPPPPPSATSSVTDLRTSSGHFVRLPPDHLNSSGLRSNGSHVPPPPPVKSRFDKPKPVVAPIDLLPSPLDLCNVGTMASILLKFKADGTLSGPYSSLPKDTEVPESDEPSFVSELIQLKASDFYDELEELLDSLDSSIPPGDLSFDYSRRKVLNTTKHRALPLNVVTEQDFMRQHASLTHGGSLVSTSGAVPALRPTTSGFSPPLKESPTGDVFDSFRKKRASDYHEHLAIKYATLHTIHSVT</sequence>
<gene>
    <name evidence="2" type="ORF">BaOVIS_017720</name>
</gene>
<evidence type="ECO:0000313" key="2">
    <source>
        <dbReference type="EMBL" id="GFE54368.1"/>
    </source>
</evidence>